<comment type="caution">
    <text evidence="4">The sequence shown here is derived from an EMBL/GenBank/DDBJ whole genome shotgun (WGS) entry which is preliminary data.</text>
</comment>
<proteinExistence type="predicted"/>
<reference evidence="4 5" key="1">
    <citation type="submission" date="2009-12" db="EMBL/GenBank/DDBJ databases">
        <title>Genome Sequence of Prevotella buccalis ATCC 35310.</title>
        <authorList>
            <person name="Durkin A.S."/>
            <person name="Madupu R."/>
            <person name="Torralba M."/>
            <person name="Methe B."/>
            <person name="Sutton G."/>
            <person name="Strausberg R.L."/>
            <person name="Nelson K.E."/>
        </authorList>
    </citation>
    <scope>NUCLEOTIDE SEQUENCE [LARGE SCALE GENOMIC DNA]</scope>
    <source>
        <strain evidence="4 5">ATCC 35310</strain>
    </source>
</reference>
<evidence type="ECO:0000259" key="3">
    <source>
        <dbReference type="Pfam" id="PF00535"/>
    </source>
</evidence>
<dbReference type="Pfam" id="PF00535">
    <property type="entry name" value="Glycos_transf_2"/>
    <property type="match status" value="1"/>
</dbReference>
<dbReference type="CDD" id="cd00761">
    <property type="entry name" value="Glyco_tranf_GTA_type"/>
    <property type="match status" value="1"/>
</dbReference>
<keyword evidence="5" id="KW-1185">Reference proteome</keyword>
<dbReference type="GO" id="GO:0016758">
    <property type="term" value="F:hexosyltransferase activity"/>
    <property type="evidence" value="ECO:0007669"/>
    <property type="project" value="UniProtKB-ARBA"/>
</dbReference>
<dbReference type="eggNOG" id="COG1216">
    <property type="taxonomic scope" value="Bacteria"/>
</dbReference>
<evidence type="ECO:0000256" key="2">
    <source>
        <dbReference type="ARBA" id="ARBA00022679"/>
    </source>
</evidence>
<sequence length="320" mass="36972">MLKVSILVPVYGVGPYIEQCTESLFLQTYPTVEFIFVNDCTQDDSIEKLKACMARFPQQAAKVKIIHHHKNHGLGASRQTALEAATGDAVTIVDSDDFLEPNAIALLVEKMVTSGADIVEGAYYRMGCKHEKIVLPAHTSKKRRIKTLLWHKGNGFIWGKLYRRDLFTQHDINFTEGVDYGEDYSVLPRLLLVGRRTWIDDVVYTYRTNRLDSYSTTQSLKSMISLAKAIKIVEAFFLRKDSQGIYRQALHLGTLSMYAHSIKFHIDREDLSQIDQIINYQPNGMLSSFLYWLFHVTYPSKVTRRFFCAVRRYYLYVHCW</sequence>
<keyword evidence="1 4" id="KW-0328">Glycosyltransferase</keyword>
<dbReference type="STRING" id="679190.HMPREF0650_2216"/>
<dbReference type="PANTHER" id="PTHR22916:SF51">
    <property type="entry name" value="GLYCOSYLTRANSFERASE EPSH-RELATED"/>
    <property type="match status" value="1"/>
</dbReference>
<gene>
    <name evidence="4" type="ORF">HMPREF0650_2216</name>
</gene>
<dbReference type="InterPro" id="IPR001173">
    <property type="entry name" value="Glyco_trans_2-like"/>
</dbReference>
<dbReference type="EMBL" id="ADEG01000012">
    <property type="protein sequence ID" value="EFA93082.1"/>
    <property type="molecule type" value="Genomic_DNA"/>
</dbReference>
<name>D1W2U3_9BACT</name>
<organism evidence="4 5">
    <name type="scientific">Hoylesella buccalis ATCC 35310</name>
    <dbReference type="NCBI Taxonomy" id="679190"/>
    <lineage>
        <taxon>Bacteria</taxon>
        <taxon>Pseudomonadati</taxon>
        <taxon>Bacteroidota</taxon>
        <taxon>Bacteroidia</taxon>
        <taxon>Bacteroidales</taxon>
        <taxon>Prevotellaceae</taxon>
        <taxon>Hoylesella</taxon>
    </lineage>
</organism>
<dbReference type="SUPFAM" id="SSF53448">
    <property type="entry name" value="Nucleotide-diphospho-sugar transferases"/>
    <property type="match status" value="1"/>
</dbReference>
<dbReference type="EC" id="2.4.-.-" evidence="4"/>
<dbReference type="Proteomes" id="UP000005283">
    <property type="component" value="Unassembled WGS sequence"/>
</dbReference>
<evidence type="ECO:0000256" key="1">
    <source>
        <dbReference type="ARBA" id="ARBA00022676"/>
    </source>
</evidence>
<dbReference type="PANTHER" id="PTHR22916">
    <property type="entry name" value="GLYCOSYLTRANSFERASE"/>
    <property type="match status" value="1"/>
</dbReference>
<keyword evidence="2 4" id="KW-0808">Transferase</keyword>
<accession>D1W2U3</accession>
<dbReference type="AlphaFoldDB" id="D1W2U3"/>
<evidence type="ECO:0000313" key="4">
    <source>
        <dbReference type="EMBL" id="EFA93082.1"/>
    </source>
</evidence>
<dbReference type="RefSeq" id="WP_004347565.1">
    <property type="nucleotide sequence ID" value="NZ_ADEG01000012.1"/>
</dbReference>
<dbReference type="InterPro" id="IPR029044">
    <property type="entry name" value="Nucleotide-diphossugar_trans"/>
</dbReference>
<protein>
    <submittedName>
        <fullName evidence="4">Glycosyltransferase, group 2 family protein</fullName>
        <ecNumber evidence="4">2.4.-.-</ecNumber>
    </submittedName>
</protein>
<dbReference type="Gene3D" id="3.90.550.10">
    <property type="entry name" value="Spore Coat Polysaccharide Biosynthesis Protein SpsA, Chain A"/>
    <property type="match status" value="1"/>
</dbReference>
<feature type="domain" description="Glycosyltransferase 2-like" evidence="3">
    <location>
        <begin position="5"/>
        <end position="167"/>
    </location>
</feature>
<evidence type="ECO:0000313" key="5">
    <source>
        <dbReference type="Proteomes" id="UP000005283"/>
    </source>
</evidence>